<dbReference type="EMBL" id="JARK01001339">
    <property type="protein sequence ID" value="EYC31821.1"/>
    <property type="molecule type" value="Genomic_DNA"/>
</dbReference>
<dbReference type="Proteomes" id="UP000024635">
    <property type="component" value="Unassembled WGS sequence"/>
</dbReference>
<dbReference type="STRING" id="53326.A0A016VWV6"/>
<keyword evidence="3" id="KW-1185">Reference proteome</keyword>
<evidence type="ECO:0000256" key="1">
    <source>
        <dbReference type="SAM" id="MobiDB-lite"/>
    </source>
</evidence>
<accession>A0A016VWV6</accession>
<reference evidence="3" key="1">
    <citation type="journal article" date="2015" name="Nat. Genet.">
        <title>The genome and transcriptome of the zoonotic hookworm Ancylostoma ceylanicum identify infection-specific gene families.</title>
        <authorList>
            <person name="Schwarz E.M."/>
            <person name="Hu Y."/>
            <person name="Antoshechkin I."/>
            <person name="Miller M.M."/>
            <person name="Sternberg P.W."/>
            <person name="Aroian R.V."/>
        </authorList>
    </citation>
    <scope>NUCLEOTIDE SEQUENCE</scope>
    <source>
        <strain evidence="3">HY135</strain>
    </source>
</reference>
<organism evidence="2 3">
    <name type="scientific">Ancylostoma ceylanicum</name>
    <dbReference type="NCBI Taxonomy" id="53326"/>
    <lineage>
        <taxon>Eukaryota</taxon>
        <taxon>Metazoa</taxon>
        <taxon>Ecdysozoa</taxon>
        <taxon>Nematoda</taxon>
        <taxon>Chromadorea</taxon>
        <taxon>Rhabditida</taxon>
        <taxon>Rhabditina</taxon>
        <taxon>Rhabditomorpha</taxon>
        <taxon>Strongyloidea</taxon>
        <taxon>Ancylostomatidae</taxon>
        <taxon>Ancylostomatinae</taxon>
        <taxon>Ancylostoma</taxon>
    </lineage>
</organism>
<dbReference type="SUPFAM" id="SSF56219">
    <property type="entry name" value="DNase I-like"/>
    <property type="match status" value="1"/>
</dbReference>
<comment type="caution">
    <text evidence="2">The sequence shown here is derived from an EMBL/GenBank/DDBJ whole genome shotgun (WGS) entry which is preliminary data.</text>
</comment>
<dbReference type="Gene3D" id="3.60.10.10">
    <property type="entry name" value="Endonuclease/exonuclease/phosphatase"/>
    <property type="match status" value="1"/>
</dbReference>
<dbReference type="InterPro" id="IPR036691">
    <property type="entry name" value="Endo/exonu/phosph_ase_sf"/>
</dbReference>
<gene>
    <name evidence="2" type="primary">Acey_s0003.g1258</name>
    <name evidence="2" type="ORF">Y032_0003g1258</name>
</gene>
<proteinExistence type="predicted"/>
<evidence type="ECO:0000313" key="2">
    <source>
        <dbReference type="EMBL" id="EYC31821.1"/>
    </source>
</evidence>
<feature type="region of interest" description="Disordered" evidence="1">
    <location>
        <begin position="342"/>
        <end position="382"/>
    </location>
</feature>
<evidence type="ECO:0008006" key="4">
    <source>
        <dbReference type="Google" id="ProtNLM"/>
    </source>
</evidence>
<evidence type="ECO:0000313" key="3">
    <source>
        <dbReference type="Proteomes" id="UP000024635"/>
    </source>
</evidence>
<name>A0A016VWV6_9BILA</name>
<protein>
    <recommendedName>
        <fullName evidence="4">Endonuclease/exonuclease/phosphatase domain-containing protein</fullName>
    </recommendedName>
</protein>
<dbReference type="AlphaFoldDB" id="A0A016VWV6"/>
<sequence length="382" mass="43703">MRRTMMTICTFHARTPASEAFIEDLMVQARNIRYDIIGLAEMRRHRPLNATFDTGEELFLGTCDSRGIGRVGVLVNTNLAMNIDYSEQLTTRLGRLRLRRCGSAPTVTVFVASASTSSHDEGEIEAFYMGLEKFYREDHTFYKVMVGHFNAKIDPRRMPEELHFGAHGPQWNEQGERLSEFIMTTKTIHGNSQFRKPTSLRWTFCLIDVGVVPKFYTGSDHRLLRAIFFFSRKGEKAAKYKKGSPKPTINWELFTTLAGFWEDAGVNNIDEECERLIQHLRDSVKESEGSRTTKRRLSHGTLELIRHREAARAAGYYQLTSELAKRCREAIKEGLKERRAAMLGEASDTGRSIRNSRRDSANRKTKMTAPGTQTERPRHLEG</sequence>